<dbReference type="SMART" id="SM00320">
    <property type="entry name" value="WD40"/>
    <property type="match status" value="6"/>
</dbReference>
<accession>D8SE11</accession>
<name>D8SE11_SELML</name>
<dbReference type="KEGG" id="smo:SELMODRAFT_114814"/>
<sequence>MKLEVSQGLWASNTFAHDVRVALVLDKPATIWTGAADGKIFLWSFDSRSSSKDVLPLALLCGHTAAIVGLQACDRSQSQSQGGVLSVCSERGMCVWDSDTGKCLRRRRLPPSIAQPTSVSRVPGETKHVCVGYNSSSSGQAKGGVLVVDTSTLRVTQNIYHGLLGLREINDLVVVARQDEFKATVADLEGNFQVWSKNKSGQEGVEGDLHVEAAEAVSLSNDGKLLLLVSPLGWMLRSLETLSIVYREDGTCLVGGYFLRDVEKHQFLVWDGQGSATVYSVEGSNSVARISVVPGLKGSAGCKITFCSIGDIIVRIDYNQEASVAVWTSSWKGAATGRASYGSSGRLWKGLETANSITITSSLLVPSYGTLVPSIFVCGYANGDFDLIKLEPGRKEVHASENGPSIQCLAVHQSESRQVLLSGSMDGSVCLWDIEAGNRSLIAVLHPHVAPVRQFVLPSPESSPPWDECFVSVADDSTVALSSLTSLRTERIFPGHAGVIQQVVWDEFRAYLAVLCTAGDGQLVLYIWDIHSGARERILRGAAAQSMLKHFASRKRRTTELHGDFTSASSLLLPLDDVHSPMASQEITSSQVQGSMDPHCKQHAIRAGCPFPGIAAIHFDMTSLLSTVDEKLLKLSLSVLHFWGIDEELDKSVANELQVFQPRHHRVAAGIAGNRGSVTLILPTKEAASKFWSRSSVLFSLRALTMVSLAQRLLTFSAPGSMICSALAAFYTAGAVEKLGDACLEIFSCFWQDPAEHVRLAARLLFHSAASTAVPDILQNDNGSSFDDLLEWLESSGGQETWLGLTGGSDQDGRACRIIMCGALAIWHKSLVRHDLSSSTAPLLLKLVRTSDRHSATAAEVLCAGMASTWQPLIQSEEVSQLTSDVLFLIQCIGGDGDHGGHFATTEHHRALLSALALADMHAFLIALERVASTKSSSSVLLGLTSLVQVIRTSPSTVIACLGRIVSLAVRLLDPADSLQRRHNFPIIMEVIKEMSQAFPMVALYHPVAQSAAGKLAVGDPVGDIRSLRIHVYDLYSASIMKVLDASGPPGHPALSPSAKSSTRTLGITALSFSNDGEGLVAFSHQGLILRWWSVGAAWWDKLSRSTVPVQCTKLVLLPPSPGFSPKSSSSSIIGNLSGSKNLEEVEEESESEETIDLSFRLHWKSDRIVILSRGNHQVGVFQL</sequence>
<dbReference type="InParanoid" id="D8SE11"/>
<dbReference type="SUPFAM" id="SSF50998">
    <property type="entry name" value="Quinoprotein alcohol dehydrogenase-like"/>
    <property type="match status" value="1"/>
</dbReference>
<dbReference type="FunCoup" id="D8SE11">
    <property type="interactions" value="1890"/>
</dbReference>
<dbReference type="EMBL" id="GL377614">
    <property type="protein sequence ID" value="EFJ17349.1"/>
    <property type="molecule type" value="Genomic_DNA"/>
</dbReference>
<keyword evidence="5" id="KW-1185">Reference proteome</keyword>
<dbReference type="eggNOG" id="KOG4155">
    <property type="taxonomic scope" value="Eukaryota"/>
</dbReference>
<dbReference type="Gramene" id="EFJ17349">
    <property type="protein sequence ID" value="EFJ17349"/>
    <property type="gene ID" value="SELMODRAFT_114814"/>
</dbReference>
<dbReference type="AlphaFoldDB" id="D8SE11"/>
<evidence type="ECO:0000313" key="4">
    <source>
        <dbReference type="EMBL" id="EFJ17349.1"/>
    </source>
</evidence>
<gene>
    <name evidence="4" type="ORF">SELMODRAFT_114814</name>
</gene>
<feature type="repeat" description="WD" evidence="3">
    <location>
        <begin position="414"/>
        <end position="442"/>
    </location>
</feature>
<proteinExistence type="predicted"/>
<evidence type="ECO:0000313" key="5">
    <source>
        <dbReference type="Proteomes" id="UP000001514"/>
    </source>
</evidence>
<dbReference type="InterPro" id="IPR049916">
    <property type="entry name" value="WDR72-like"/>
</dbReference>
<dbReference type="Pfam" id="PF00400">
    <property type="entry name" value="WD40"/>
    <property type="match status" value="1"/>
</dbReference>
<reference evidence="4 5" key="1">
    <citation type="journal article" date="2011" name="Science">
        <title>The Selaginella genome identifies genetic changes associated with the evolution of vascular plants.</title>
        <authorList>
            <person name="Banks J.A."/>
            <person name="Nishiyama T."/>
            <person name="Hasebe M."/>
            <person name="Bowman J.L."/>
            <person name="Gribskov M."/>
            <person name="dePamphilis C."/>
            <person name="Albert V.A."/>
            <person name="Aono N."/>
            <person name="Aoyama T."/>
            <person name="Ambrose B.A."/>
            <person name="Ashton N.W."/>
            <person name="Axtell M.J."/>
            <person name="Barker E."/>
            <person name="Barker M.S."/>
            <person name="Bennetzen J.L."/>
            <person name="Bonawitz N.D."/>
            <person name="Chapple C."/>
            <person name="Cheng C."/>
            <person name="Correa L.G."/>
            <person name="Dacre M."/>
            <person name="DeBarry J."/>
            <person name="Dreyer I."/>
            <person name="Elias M."/>
            <person name="Engstrom E.M."/>
            <person name="Estelle M."/>
            <person name="Feng L."/>
            <person name="Finet C."/>
            <person name="Floyd S.K."/>
            <person name="Frommer W.B."/>
            <person name="Fujita T."/>
            <person name="Gramzow L."/>
            <person name="Gutensohn M."/>
            <person name="Harholt J."/>
            <person name="Hattori M."/>
            <person name="Heyl A."/>
            <person name="Hirai T."/>
            <person name="Hiwatashi Y."/>
            <person name="Ishikawa M."/>
            <person name="Iwata M."/>
            <person name="Karol K.G."/>
            <person name="Koehler B."/>
            <person name="Kolukisaoglu U."/>
            <person name="Kubo M."/>
            <person name="Kurata T."/>
            <person name="Lalonde S."/>
            <person name="Li K."/>
            <person name="Li Y."/>
            <person name="Litt A."/>
            <person name="Lyons E."/>
            <person name="Manning G."/>
            <person name="Maruyama T."/>
            <person name="Michael T.P."/>
            <person name="Mikami K."/>
            <person name="Miyazaki S."/>
            <person name="Morinaga S."/>
            <person name="Murata T."/>
            <person name="Mueller-Roeber B."/>
            <person name="Nelson D.R."/>
            <person name="Obara M."/>
            <person name="Oguri Y."/>
            <person name="Olmstead R.G."/>
            <person name="Onodera N."/>
            <person name="Petersen B.L."/>
            <person name="Pils B."/>
            <person name="Prigge M."/>
            <person name="Rensing S.A."/>
            <person name="Riano-Pachon D.M."/>
            <person name="Roberts A.W."/>
            <person name="Sato Y."/>
            <person name="Scheller H.V."/>
            <person name="Schulz B."/>
            <person name="Schulz C."/>
            <person name="Shakirov E.V."/>
            <person name="Shibagaki N."/>
            <person name="Shinohara N."/>
            <person name="Shippen D.E."/>
            <person name="Soerensen I."/>
            <person name="Sotooka R."/>
            <person name="Sugimoto N."/>
            <person name="Sugita M."/>
            <person name="Sumikawa N."/>
            <person name="Tanurdzic M."/>
            <person name="Theissen G."/>
            <person name="Ulvskov P."/>
            <person name="Wakazuki S."/>
            <person name="Weng J.K."/>
            <person name="Willats W.W."/>
            <person name="Wipf D."/>
            <person name="Wolf P.G."/>
            <person name="Yang L."/>
            <person name="Zimmer A.D."/>
            <person name="Zhu Q."/>
            <person name="Mitros T."/>
            <person name="Hellsten U."/>
            <person name="Loque D."/>
            <person name="Otillar R."/>
            <person name="Salamov A."/>
            <person name="Schmutz J."/>
            <person name="Shapiro H."/>
            <person name="Lindquist E."/>
            <person name="Lucas S."/>
            <person name="Rokhsar D."/>
            <person name="Grigoriev I.V."/>
        </authorList>
    </citation>
    <scope>NUCLEOTIDE SEQUENCE [LARGE SCALE GENOMIC DNA]</scope>
</reference>
<dbReference type="InterPro" id="IPR019775">
    <property type="entry name" value="WD40_repeat_CS"/>
</dbReference>
<dbReference type="GO" id="GO:0005737">
    <property type="term" value="C:cytoplasm"/>
    <property type="evidence" value="ECO:0000318"/>
    <property type="project" value="GO_Central"/>
</dbReference>
<dbReference type="PROSITE" id="PS50082">
    <property type="entry name" value="WD_REPEATS_2"/>
    <property type="match status" value="1"/>
</dbReference>
<evidence type="ECO:0000256" key="1">
    <source>
        <dbReference type="ARBA" id="ARBA00022574"/>
    </source>
</evidence>
<keyword evidence="2" id="KW-0677">Repeat</keyword>
<dbReference type="InterPro" id="IPR015943">
    <property type="entry name" value="WD40/YVTN_repeat-like_dom_sf"/>
</dbReference>
<dbReference type="PANTHER" id="PTHR44099">
    <property type="entry name" value="RABCONNECTIN-3B, ISOFORM A"/>
    <property type="match status" value="1"/>
</dbReference>
<dbReference type="HOGENOM" id="CLU_005119_0_0_1"/>
<dbReference type="Proteomes" id="UP000001514">
    <property type="component" value="Unassembled WGS sequence"/>
</dbReference>
<dbReference type="Gene3D" id="2.130.10.10">
    <property type="entry name" value="YVTN repeat-like/Quinoprotein amine dehydrogenase"/>
    <property type="match status" value="2"/>
</dbReference>
<evidence type="ECO:0000256" key="3">
    <source>
        <dbReference type="PROSITE-ProRule" id="PRU00221"/>
    </source>
</evidence>
<organism evidence="5">
    <name type="scientific">Selaginella moellendorffii</name>
    <name type="common">Spikemoss</name>
    <dbReference type="NCBI Taxonomy" id="88036"/>
    <lineage>
        <taxon>Eukaryota</taxon>
        <taxon>Viridiplantae</taxon>
        <taxon>Streptophyta</taxon>
        <taxon>Embryophyta</taxon>
        <taxon>Tracheophyta</taxon>
        <taxon>Lycopodiopsida</taxon>
        <taxon>Selaginellales</taxon>
        <taxon>Selaginellaceae</taxon>
        <taxon>Selaginella</taxon>
    </lineage>
</organism>
<dbReference type="STRING" id="88036.D8SE11"/>
<dbReference type="OMA" id="AHENSDM"/>
<dbReference type="InterPro" id="IPR011047">
    <property type="entry name" value="Quinoprotein_ADH-like_sf"/>
</dbReference>
<dbReference type="PROSITE" id="PS00678">
    <property type="entry name" value="WD_REPEATS_1"/>
    <property type="match status" value="1"/>
</dbReference>
<dbReference type="PANTHER" id="PTHR44099:SF4">
    <property type="entry name" value="RABCONNECTIN-3B, ISOFORM A"/>
    <property type="match status" value="1"/>
</dbReference>
<keyword evidence="1 3" id="KW-0853">WD repeat</keyword>
<protein>
    <submittedName>
        <fullName evidence="4">Uncharacterized protein</fullName>
    </submittedName>
</protein>
<dbReference type="InterPro" id="IPR001680">
    <property type="entry name" value="WD40_rpt"/>
</dbReference>
<evidence type="ECO:0000256" key="2">
    <source>
        <dbReference type="ARBA" id="ARBA00022737"/>
    </source>
</evidence>